<protein>
    <submittedName>
        <fullName evidence="6">TetR family transcriptional regulator</fullName>
    </submittedName>
</protein>
<evidence type="ECO:0000259" key="5">
    <source>
        <dbReference type="PROSITE" id="PS50977"/>
    </source>
</evidence>
<dbReference type="GO" id="GO:0000976">
    <property type="term" value="F:transcription cis-regulatory region binding"/>
    <property type="evidence" value="ECO:0007669"/>
    <property type="project" value="TreeGrafter"/>
</dbReference>
<keyword evidence="7" id="KW-1185">Reference proteome</keyword>
<dbReference type="Gene3D" id="1.10.357.10">
    <property type="entry name" value="Tetracycline Repressor, domain 2"/>
    <property type="match status" value="1"/>
</dbReference>
<dbReference type="AlphaFoldDB" id="A0A9X3S5T4"/>
<dbReference type="InterPro" id="IPR001647">
    <property type="entry name" value="HTH_TetR"/>
</dbReference>
<proteinExistence type="predicted"/>
<sequence>MAEETVTDRRRDAGARTKQRLMEATLTLLADRGEDGVTLRDITSAAETNVASVSYHFGSLSALCCATAKSAITRLLDEQLASLQALDEHASIEDVARAVAHPIVDALSNPQSPDRALLRIFDRTLSGPPGEMHDWMKASLERVDEELMAHLRQALPDVGDEELRFRWGCVTGILRGLVAGTARTDLEGKCPTDLERLLVPVLAGTLSARV</sequence>
<dbReference type="PANTHER" id="PTHR30055:SF234">
    <property type="entry name" value="HTH-TYPE TRANSCRIPTIONAL REGULATOR BETI"/>
    <property type="match status" value="1"/>
</dbReference>
<evidence type="ECO:0000256" key="4">
    <source>
        <dbReference type="PROSITE-ProRule" id="PRU00335"/>
    </source>
</evidence>
<name>A0A9X3S5T4_9ACTN</name>
<dbReference type="EMBL" id="JAPDOD010000034">
    <property type="protein sequence ID" value="MDA0164476.1"/>
    <property type="molecule type" value="Genomic_DNA"/>
</dbReference>
<comment type="caution">
    <text evidence="6">The sequence shown here is derived from an EMBL/GenBank/DDBJ whole genome shotgun (WGS) entry which is preliminary data.</text>
</comment>
<dbReference type="SUPFAM" id="SSF48498">
    <property type="entry name" value="Tetracyclin repressor-like, C-terminal domain"/>
    <property type="match status" value="1"/>
</dbReference>
<dbReference type="RefSeq" id="WP_270043729.1">
    <property type="nucleotide sequence ID" value="NZ_JAPDOD010000034.1"/>
</dbReference>
<keyword evidence="3" id="KW-0804">Transcription</keyword>
<dbReference type="InterPro" id="IPR009057">
    <property type="entry name" value="Homeodomain-like_sf"/>
</dbReference>
<feature type="DNA-binding region" description="H-T-H motif" evidence="4">
    <location>
        <begin position="38"/>
        <end position="57"/>
    </location>
</feature>
<keyword evidence="1" id="KW-0805">Transcription regulation</keyword>
<organism evidence="6 7">
    <name type="scientific">Solirubrobacter ginsenosidimutans</name>
    <dbReference type="NCBI Taxonomy" id="490573"/>
    <lineage>
        <taxon>Bacteria</taxon>
        <taxon>Bacillati</taxon>
        <taxon>Actinomycetota</taxon>
        <taxon>Thermoleophilia</taxon>
        <taxon>Solirubrobacterales</taxon>
        <taxon>Solirubrobacteraceae</taxon>
        <taxon>Solirubrobacter</taxon>
    </lineage>
</organism>
<gene>
    <name evidence="6" type="ORF">OM076_29670</name>
</gene>
<dbReference type="Proteomes" id="UP001149140">
    <property type="component" value="Unassembled WGS sequence"/>
</dbReference>
<evidence type="ECO:0000313" key="7">
    <source>
        <dbReference type="Proteomes" id="UP001149140"/>
    </source>
</evidence>
<reference evidence="6" key="1">
    <citation type="submission" date="2022-10" db="EMBL/GenBank/DDBJ databases">
        <title>The WGS of Solirubrobacter ginsenosidimutans DSM 21036.</title>
        <authorList>
            <person name="Jiang Z."/>
        </authorList>
    </citation>
    <scope>NUCLEOTIDE SEQUENCE</scope>
    <source>
        <strain evidence="6">DSM 21036</strain>
    </source>
</reference>
<dbReference type="GO" id="GO:0003700">
    <property type="term" value="F:DNA-binding transcription factor activity"/>
    <property type="evidence" value="ECO:0007669"/>
    <property type="project" value="TreeGrafter"/>
</dbReference>
<evidence type="ECO:0000256" key="1">
    <source>
        <dbReference type="ARBA" id="ARBA00023015"/>
    </source>
</evidence>
<evidence type="ECO:0000256" key="3">
    <source>
        <dbReference type="ARBA" id="ARBA00023163"/>
    </source>
</evidence>
<accession>A0A9X3S5T4</accession>
<dbReference type="PANTHER" id="PTHR30055">
    <property type="entry name" value="HTH-TYPE TRANSCRIPTIONAL REGULATOR RUTR"/>
    <property type="match status" value="1"/>
</dbReference>
<evidence type="ECO:0000313" key="6">
    <source>
        <dbReference type="EMBL" id="MDA0164476.1"/>
    </source>
</evidence>
<dbReference type="InterPro" id="IPR050109">
    <property type="entry name" value="HTH-type_TetR-like_transc_reg"/>
</dbReference>
<dbReference type="Pfam" id="PF17939">
    <property type="entry name" value="TetR_C_30"/>
    <property type="match status" value="1"/>
</dbReference>
<evidence type="ECO:0000256" key="2">
    <source>
        <dbReference type="ARBA" id="ARBA00023125"/>
    </source>
</evidence>
<dbReference type="Pfam" id="PF00440">
    <property type="entry name" value="TetR_N"/>
    <property type="match status" value="1"/>
</dbReference>
<dbReference type="InterPro" id="IPR036271">
    <property type="entry name" value="Tet_transcr_reg_TetR-rel_C_sf"/>
</dbReference>
<keyword evidence="2 4" id="KW-0238">DNA-binding</keyword>
<dbReference type="SUPFAM" id="SSF46689">
    <property type="entry name" value="Homeodomain-like"/>
    <property type="match status" value="1"/>
</dbReference>
<dbReference type="PROSITE" id="PS50977">
    <property type="entry name" value="HTH_TETR_2"/>
    <property type="match status" value="1"/>
</dbReference>
<feature type="domain" description="HTH tetR-type" evidence="5">
    <location>
        <begin position="15"/>
        <end position="75"/>
    </location>
</feature>
<dbReference type="InterPro" id="IPR041586">
    <property type="entry name" value="PsrA_TetR_C"/>
</dbReference>